<feature type="region of interest" description="Disordered" evidence="2">
    <location>
        <begin position="899"/>
        <end position="926"/>
    </location>
</feature>
<dbReference type="Pfam" id="PF24883">
    <property type="entry name" value="NPHP3_N"/>
    <property type="match status" value="1"/>
</dbReference>
<accession>A0A4Y7SNN1</accession>
<dbReference type="PANTHER" id="PTHR10039:SF14">
    <property type="entry name" value="NACHT DOMAIN-CONTAINING PROTEIN"/>
    <property type="match status" value="1"/>
</dbReference>
<comment type="caution">
    <text evidence="4">The sequence shown here is derived from an EMBL/GenBank/DDBJ whole genome shotgun (WGS) entry which is preliminary data.</text>
</comment>
<feature type="non-terminal residue" evidence="4">
    <location>
        <position position="1345"/>
    </location>
</feature>
<proteinExistence type="predicted"/>
<dbReference type="InterPro" id="IPR027417">
    <property type="entry name" value="P-loop_NTPase"/>
</dbReference>
<dbReference type="SUPFAM" id="SSF52540">
    <property type="entry name" value="P-loop containing nucleoside triphosphate hydrolases"/>
    <property type="match status" value="1"/>
</dbReference>
<evidence type="ECO:0000256" key="1">
    <source>
        <dbReference type="ARBA" id="ARBA00022737"/>
    </source>
</evidence>
<dbReference type="InterPro" id="IPR056884">
    <property type="entry name" value="NPHP3-like_N"/>
</dbReference>
<evidence type="ECO:0000313" key="4">
    <source>
        <dbReference type="EMBL" id="TEB23224.1"/>
    </source>
</evidence>
<dbReference type="Proteomes" id="UP000298030">
    <property type="component" value="Unassembled WGS sequence"/>
</dbReference>
<dbReference type="Gene3D" id="3.40.50.300">
    <property type="entry name" value="P-loop containing nucleotide triphosphate hydrolases"/>
    <property type="match status" value="1"/>
</dbReference>
<dbReference type="EMBL" id="QPFP01000080">
    <property type="protein sequence ID" value="TEB23224.1"/>
    <property type="molecule type" value="Genomic_DNA"/>
</dbReference>
<protein>
    <recommendedName>
        <fullName evidence="3">Nephrocystin 3-like N-terminal domain-containing protein</fullName>
    </recommendedName>
</protein>
<name>A0A4Y7SNN1_COPMI</name>
<reference evidence="4 5" key="1">
    <citation type="journal article" date="2019" name="Nat. Ecol. Evol.">
        <title>Megaphylogeny resolves global patterns of mushroom evolution.</title>
        <authorList>
            <person name="Varga T."/>
            <person name="Krizsan K."/>
            <person name="Foldi C."/>
            <person name="Dima B."/>
            <person name="Sanchez-Garcia M."/>
            <person name="Sanchez-Ramirez S."/>
            <person name="Szollosi G.J."/>
            <person name="Szarkandi J.G."/>
            <person name="Papp V."/>
            <person name="Albert L."/>
            <person name="Andreopoulos W."/>
            <person name="Angelini C."/>
            <person name="Antonin V."/>
            <person name="Barry K.W."/>
            <person name="Bougher N.L."/>
            <person name="Buchanan P."/>
            <person name="Buyck B."/>
            <person name="Bense V."/>
            <person name="Catcheside P."/>
            <person name="Chovatia M."/>
            <person name="Cooper J."/>
            <person name="Damon W."/>
            <person name="Desjardin D."/>
            <person name="Finy P."/>
            <person name="Geml J."/>
            <person name="Haridas S."/>
            <person name="Hughes K."/>
            <person name="Justo A."/>
            <person name="Karasinski D."/>
            <person name="Kautmanova I."/>
            <person name="Kiss B."/>
            <person name="Kocsube S."/>
            <person name="Kotiranta H."/>
            <person name="LaButti K.M."/>
            <person name="Lechner B.E."/>
            <person name="Liimatainen K."/>
            <person name="Lipzen A."/>
            <person name="Lukacs Z."/>
            <person name="Mihaltcheva S."/>
            <person name="Morgado L.N."/>
            <person name="Niskanen T."/>
            <person name="Noordeloos M.E."/>
            <person name="Ohm R.A."/>
            <person name="Ortiz-Santana B."/>
            <person name="Ovrebo C."/>
            <person name="Racz N."/>
            <person name="Riley R."/>
            <person name="Savchenko A."/>
            <person name="Shiryaev A."/>
            <person name="Soop K."/>
            <person name="Spirin V."/>
            <person name="Szebenyi C."/>
            <person name="Tomsovsky M."/>
            <person name="Tulloss R.E."/>
            <person name="Uehling J."/>
            <person name="Grigoriev I.V."/>
            <person name="Vagvolgyi C."/>
            <person name="Papp T."/>
            <person name="Martin F.M."/>
            <person name="Miettinen O."/>
            <person name="Hibbett D.S."/>
            <person name="Nagy L.G."/>
        </authorList>
    </citation>
    <scope>NUCLEOTIDE SEQUENCE [LARGE SCALE GENOMIC DNA]</scope>
    <source>
        <strain evidence="4 5">FP101781</strain>
    </source>
</reference>
<sequence>MLGSAPLAFPVPVHPPAPTQQPRMAPNTFSTFQGAHNFSIHEATVNNVRGNYIVNHMGFKDERREFLDFHSRLSQNFNHEPYYASRHKQHLGKTAEGTCRWVFEDSTFREWRDGLAANPVLWVYGPPGSGKSILCSRVIQDLEQAPNKPTLAYHFCDFARQHKEIEILSMLACQLLDVDSDTFSDLSPLPLSIISAAALQLRKPEYVRNIIKHLVARSSSSIVYFLLDGLDEELASPTRWGEGVGAVLKFVIQMAVELPQHVRVWVSSQKRAEIQAALQKHSEVALAPFARRDIITFLSKSVPQIKGPGKQDQDMILENLEGGAETSFIWATLMLDELKKLPSLSAIKSFVQEGFPSSLNEYYARIFDGFAPYLRPLASEVFSLIVYAKRPLRFCELWDALWAISNKGQRVFDPETKPYEDHLMEVFQPFIELVPIPGHENPTADGKDPEHQHTCRLIHSTVRDFFFSHRMVMCPSPSDNHRVYICPETPFTACLTYLSQFRFAALLTKQDGHWVDSSGTPVMEGRFLIYASKYWDKHLDSIGDGKRQNALLPQVITFVKSPNFWTIVQVQSIWVQFQFSKMSVISRGEVLPTHVRRVFPMWFMHSDEGFQLWIQYRSFLRQWRYLLCLDEYDDDLSKDQWARASYVGELHHIWTGALGRNHFLKGRQSSMTTFPISVDRPRAQPQQQVTCIYFTDLVDKAGEFMYALRIYLADLPIDETDEPPTLESVMGSATLECLIETWKLVDNTEPVLHQSQTLCLAANTFDLDLYISNPTNPYTRCDRAALAAFASGGQVMRIGSRVFIKNETGSFRPVVGLHTGATNRKSRYVEEIATHGSFLITASRTKISDKDLDSGLDYLHEDSDSDGIDVVDSDDGGYADADHIVCLDSDEEEVRYAGQDDSDMEYASEDDSVSEGSSEFSDDGRFQDVLVNPGGDVQYYYSDDSGDEERNYAGGGVDIGDPLPMVVWWWIAIPTRATLTKRTTARNGRQLAQGWQEKTMRITGTTFLGILATTLRAIQSRARQSPFGVLRKPPFGFSRKEVPIRCKVYCSPPAFHPTQPLVVWPLGDGDILFVDYKAKRSFTLSLRPSTTLGNRFISIQCVFSSCGQYIHIAALEGFRPDPKALAKAKQDGAPLPPLHVALLLATYQLSVKKTTRSPPKLIHVVRVNLKEVKGIDTKQLPFSFTWTQEYLYLTASWKMLHVGRIHLFRQEAKEAKEAEELDDDEYAEDSQPVLGPEKVVFLPYTCKHRYVQFFPSKPSESTGEDSTGSQSPAKVIIGYDASVLAVFRPTLSFEDPVICYLDEKKDLGEWIDSRARAKITKGSGSGQLYKRMDGAEMFNPEDDCD</sequence>
<dbReference type="PANTHER" id="PTHR10039">
    <property type="entry name" value="AMELOGENIN"/>
    <property type="match status" value="1"/>
</dbReference>
<gene>
    <name evidence="4" type="ORF">FA13DRAFT_1740192</name>
</gene>
<dbReference type="STRING" id="71717.A0A4Y7SNN1"/>
<feature type="compositionally biased region" description="Acidic residues" evidence="2">
    <location>
        <begin position="900"/>
        <end position="913"/>
    </location>
</feature>
<evidence type="ECO:0000256" key="2">
    <source>
        <dbReference type="SAM" id="MobiDB-lite"/>
    </source>
</evidence>
<evidence type="ECO:0000259" key="3">
    <source>
        <dbReference type="Pfam" id="PF24883"/>
    </source>
</evidence>
<organism evidence="4 5">
    <name type="scientific">Coprinellus micaceus</name>
    <name type="common">Glistening ink-cap mushroom</name>
    <name type="synonym">Coprinus micaceus</name>
    <dbReference type="NCBI Taxonomy" id="71717"/>
    <lineage>
        <taxon>Eukaryota</taxon>
        <taxon>Fungi</taxon>
        <taxon>Dikarya</taxon>
        <taxon>Basidiomycota</taxon>
        <taxon>Agaricomycotina</taxon>
        <taxon>Agaricomycetes</taxon>
        <taxon>Agaricomycetidae</taxon>
        <taxon>Agaricales</taxon>
        <taxon>Agaricineae</taxon>
        <taxon>Psathyrellaceae</taxon>
        <taxon>Coprinellus</taxon>
    </lineage>
</organism>
<keyword evidence="1" id="KW-0677">Repeat</keyword>
<keyword evidence="5" id="KW-1185">Reference proteome</keyword>
<dbReference type="OrthoDB" id="21416at2759"/>
<evidence type="ECO:0000313" key="5">
    <source>
        <dbReference type="Proteomes" id="UP000298030"/>
    </source>
</evidence>
<feature type="domain" description="Nephrocystin 3-like N-terminal" evidence="3">
    <location>
        <begin position="97"/>
        <end position="268"/>
    </location>
</feature>